<evidence type="ECO:0000256" key="4">
    <source>
        <dbReference type="SAM" id="MobiDB-lite"/>
    </source>
</evidence>
<comment type="subcellular location">
    <subcellularLocation>
        <location evidence="1">Nucleus</location>
    </subcellularLocation>
</comment>
<dbReference type="InterPro" id="IPR016024">
    <property type="entry name" value="ARM-type_fold"/>
</dbReference>
<dbReference type="PANTHER" id="PTHR13213">
    <property type="entry name" value="MYB-BINDING PROTEIN 1A FAMILY MEMBER"/>
    <property type="match status" value="1"/>
</dbReference>
<feature type="compositionally biased region" description="Low complexity" evidence="4">
    <location>
        <begin position="56"/>
        <end position="65"/>
    </location>
</feature>
<feature type="region of interest" description="Disordered" evidence="4">
    <location>
        <begin position="903"/>
        <end position="961"/>
    </location>
</feature>
<feature type="region of interest" description="Disordered" evidence="4">
    <location>
        <begin position="1"/>
        <end position="112"/>
    </location>
</feature>
<dbReference type="Pfam" id="PF04931">
    <property type="entry name" value="DNA_pol_phi"/>
    <property type="match status" value="1"/>
</dbReference>
<feature type="compositionally biased region" description="Acidic residues" evidence="4">
    <location>
        <begin position="903"/>
        <end position="922"/>
    </location>
</feature>
<proteinExistence type="inferred from homology"/>
<reference evidence="5" key="1">
    <citation type="journal article" date="2013" name="J. Plant Res.">
        <title>Effect of fungi and light on seed germination of three Opuntia species from semiarid lands of central Mexico.</title>
        <authorList>
            <person name="Delgado-Sanchez P."/>
            <person name="Jimenez-Bremont J.F."/>
            <person name="Guerrero-Gonzalez Mde L."/>
            <person name="Flores J."/>
        </authorList>
    </citation>
    <scope>NUCLEOTIDE SEQUENCE</scope>
    <source>
        <tissue evidence="5">Cladode</tissue>
    </source>
</reference>
<evidence type="ECO:0000256" key="1">
    <source>
        <dbReference type="ARBA" id="ARBA00004123"/>
    </source>
</evidence>
<dbReference type="SUPFAM" id="SSF48371">
    <property type="entry name" value="ARM repeat"/>
    <property type="match status" value="1"/>
</dbReference>
<name>A0A7C9A7Z7_OPUST</name>
<evidence type="ECO:0000313" key="5">
    <source>
        <dbReference type="EMBL" id="MBA4660071.1"/>
    </source>
</evidence>
<feature type="region of interest" description="Disordered" evidence="4">
    <location>
        <begin position="577"/>
        <end position="606"/>
    </location>
</feature>
<accession>A0A7C9A7Z7</accession>
<reference evidence="5" key="2">
    <citation type="submission" date="2020-07" db="EMBL/GenBank/DDBJ databases">
        <authorList>
            <person name="Vera ALvarez R."/>
            <person name="Arias-Moreno D.M."/>
            <person name="Jimenez-Jacinto V."/>
            <person name="Jimenez-Bremont J.F."/>
            <person name="Swaminathan K."/>
            <person name="Moose S.P."/>
            <person name="Guerrero-Gonzalez M.L."/>
            <person name="Marino-Ramirez L."/>
            <person name="Landsman D."/>
            <person name="Rodriguez-Kessler M."/>
            <person name="Delgado-Sanchez P."/>
        </authorList>
    </citation>
    <scope>NUCLEOTIDE SEQUENCE</scope>
    <source>
        <tissue evidence="5">Cladode</tissue>
    </source>
</reference>
<dbReference type="PANTHER" id="PTHR13213:SF2">
    <property type="entry name" value="MYB-BINDING PROTEIN 1A"/>
    <property type="match status" value="1"/>
</dbReference>
<sequence length="1292" mass="144775">MGSKKKVASFMEEEVEVAEATEVNGLGEKMNSKKKMKKKRKMKSDDGQTEEGSDAPSTPSPSSTKPMERKKKRKMLDKERHRVASESKEKSPKQEISQVKMEEDEGVSSNSNGLPAFHVSVFSDLASVDASKREAAAERLAMELLEVQKAYDEVGNREAFQSGFQLEAAKDDGLDDCAPSVRYAVRRLVRGVSSSRECARQGFALGLTILITTNCKIKVHSMLKLIADSLEISSSMKGQEARDCLLGRLFAYGGLARSGRLKEEWTSDKNTPYIKEFTSLIINLALKKEYLREPSVSVLLSLLEMLPKEAVINHVLEAPGIREWFDGATNGSGNPDALLLALKIREKIATDIAIVGKLLPNPFSPGRFFTADHLASLANCLQNSAFCRPRVHGIWPYLVNLLLPEMILQDANASSSLNLTKRHKKSRKSSSSDEDMPENLKCFCEVILEGSLITSSHDRKHLAFDVALLMLPRLPASCVPIVLSLKFVQCLMDILRTKDSWLHKVADHFLKELLDWVRTDEFRRVSVVVALQKHSGGKFDCVTRTKTVKDLMAGFTTESGCMLFIQQLTSMFLDDDHVSDEPSDQSQTTDENSEIGSVEDKESAGVSAKPNHLKSWVVESFPSVLKYLNLEPEAKLRVQKEVMKFLAVQGLFSASLGSEVTSFELQEKFRWPKTPISSALCKMCVEQLQLLLSNAQKAGGSLAVTNALETNDLGHYFMHFLGTLCTIPSVSLVRPLSDEDEKAFKKLQAMESRLSREERNCGLSSDANKLHALRYLLIQLLLQLLLRPDEYFEAASELIICCQKAFSVHDSLWSSGEDELDDGESPELMDVLVDTLLSLLPQSSAPLRSAVEQVFRYFCDSVTDDGLLRMLRVIKKDLKPARHKDADSEDDDDNDDDLLGIEEAEESDEANMVETGEIDGQTDDPKAVVRSAAADEEDSDASDDGEDDDSNEDDSDEDMDDDAMFRMDSYLAKIFQERKNQAGGDTAHAQLVLFKLRVLSLLEIYLHENPGSPKVLTVYSNLVQAFVNPSTTEGSEQLAQRIWGILQKKIFKAKDYPKGEDVQLSTLESLLEKSLRLASRPFRKKKSSGNVPQKKQSFSWNRYKMINSLSQQSTYWILKVIDGRKFPEADLQRVFEIFKGALEKYFESKKCQLKPAFLKEVFKRRPWVGRHLFGILLQSSANAKYDYRRVEALELMSEVLKTVLAESAPDESKKFLKGHLSQLGHLVKELATHIPEKQSRRAEVRKFCSKVFQILSSHNLGKSLLKTLDTDARAACESHLGEQFLALKKTEN</sequence>
<feature type="compositionally biased region" description="Basic residues" evidence="4">
    <location>
        <begin position="32"/>
        <end position="42"/>
    </location>
</feature>
<evidence type="ECO:0008006" key="6">
    <source>
        <dbReference type="Google" id="ProtNLM"/>
    </source>
</evidence>
<evidence type="ECO:0000256" key="3">
    <source>
        <dbReference type="ARBA" id="ARBA00023242"/>
    </source>
</evidence>
<protein>
    <recommendedName>
        <fullName evidence="6">DNA-directed DNA polymerase</fullName>
    </recommendedName>
</protein>
<dbReference type="GO" id="GO:0003677">
    <property type="term" value="F:DNA binding"/>
    <property type="evidence" value="ECO:0007669"/>
    <property type="project" value="InterPro"/>
</dbReference>
<evidence type="ECO:0000256" key="2">
    <source>
        <dbReference type="ARBA" id="ARBA00006809"/>
    </source>
</evidence>
<organism evidence="5">
    <name type="scientific">Opuntia streptacantha</name>
    <name type="common">Prickly pear cactus</name>
    <name type="synonym">Opuntia cardona</name>
    <dbReference type="NCBI Taxonomy" id="393608"/>
    <lineage>
        <taxon>Eukaryota</taxon>
        <taxon>Viridiplantae</taxon>
        <taxon>Streptophyta</taxon>
        <taxon>Embryophyta</taxon>
        <taxon>Tracheophyta</taxon>
        <taxon>Spermatophyta</taxon>
        <taxon>Magnoliopsida</taxon>
        <taxon>eudicotyledons</taxon>
        <taxon>Gunneridae</taxon>
        <taxon>Pentapetalae</taxon>
        <taxon>Caryophyllales</taxon>
        <taxon>Cactineae</taxon>
        <taxon>Cactaceae</taxon>
        <taxon>Opuntioideae</taxon>
        <taxon>Opuntia</taxon>
    </lineage>
</organism>
<dbReference type="InterPro" id="IPR007015">
    <property type="entry name" value="DNA_pol_V/MYBBP1A"/>
</dbReference>
<feature type="compositionally biased region" description="Basic and acidic residues" evidence="4">
    <location>
        <begin position="76"/>
        <end position="93"/>
    </location>
</feature>
<dbReference type="GO" id="GO:0006355">
    <property type="term" value="P:regulation of DNA-templated transcription"/>
    <property type="evidence" value="ECO:0007669"/>
    <property type="project" value="InterPro"/>
</dbReference>
<keyword evidence="3" id="KW-0539">Nucleus</keyword>
<dbReference type="EMBL" id="GISG01205973">
    <property type="protein sequence ID" value="MBA4660071.1"/>
    <property type="molecule type" value="Transcribed_RNA"/>
</dbReference>
<feature type="compositionally biased region" description="Acidic residues" evidence="4">
    <location>
        <begin position="934"/>
        <end position="961"/>
    </location>
</feature>
<dbReference type="GO" id="GO:0005730">
    <property type="term" value="C:nucleolus"/>
    <property type="evidence" value="ECO:0007669"/>
    <property type="project" value="InterPro"/>
</dbReference>
<comment type="similarity">
    <text evidence="2">Belongs to the MYBBP1A family.</text>
</comment>